<keyword evidence="1" id="KW-0496">Mitochondrion</keyword>
<reference evidence="1" key="1">
    <citation type="submission" date="2021-07" db="EMBL/GenBank/DDBJ databases">
        <authorList>
            <person name="Wang H."/>
            <person name="Liu F."/>
        </authorList>
    </citation>
    <scope>NUCLEOTIDE SEQUENCE</scope>
    <source>
        <strain evidence="1">CNS000531</strain>
    </source>
</reference>
<protein>
    <submittedName>
        <fullName evidence="1">Uncharacterized protein</fullName>
    </submittedName>
</protein>
<sequence>MNYKQSPLNYFSSIKKQKFKSIGTLEGCKDVSKYYKTIHFSLLGNTLEDTVQNQSKATYTRPLRIIVLKFNTPESRKRPYSIDVSNVFNKSPKSVILKHSKTIKISKRFAHWVEPYGTLKQQYMGRGFGDIDQIVGSDISIHEHELYIDCKFQNIVLTKAHISYIVAQTLCNAQYINGADQLSYTERSGVIGALILKNTHLSNGFRTVIYYISDDELKQCALANFAKKQIIQLTQWSSNVESPNQTKIKFEHLLGNTLTGSEQVRTSLHPDLASSNLVGHLQTVVSIGVLNSLKSPVHKLIVLLTYCQNNTACFEVS</sequence>
<evidence type="ECO:0000313" key="1">
    <source>
        <dbReference type="EMBL" id="UBR43421.1"/>
    </source>
</evidence>
<accession>A0A8K1MA05</accession>
<dbReference type="AlphaFoldDB" id="A0A8K1MA05"/>
<proteinExistence type="predicted"/>
<dbReference type="GeneID" id="68661686"/>
<dbReference type="RefSeq" id="YP_010216400.1">
    <property type="nucleotide sequence ID" value="NC_058886.1"/>
</dbReference>
<geneLocation type="mitochondrion" evidence="1"/>
<name>A0A8K1MA05_ULVIN</name>
<dbReference type="EMBL" id="MZ571476">
    <property type="protein sequence ID" value="UBR43421.1"/>
    <property type="molecule type" value="Genomic_DNA"/>
</dbReference>
<organism evidence="1">
    <name type="scientific">Ulva intestinalis</name>
    <name type="common">Hollow green nori</name>
    <name type="synonym">Enteromorpha intestinalis</name>
    <dbReference type="NCBI Taxonomy" id="3116"/>
    <lineage>
        <taxon>Eukaryota</taxon>
        <taxon>Viridiplantae</taxon>
        <taxon>Chlorophyta</taxon>
        <taxon>core chlorophytes</taxon>
        <taxon>Ulvophyceae</taxon>
        <taxon>OUU clade</taxon>
        <taxon>Ulvales</taxon>
        <taxon>Ulvaceae</taxon>
        <taxon>Ulva</taxon>
    </lineage>
</organism>
<gene>
    <name evidence="1" type="primary">orf317</name>
</gene>